<dbReference type="AlphaFoldDB" id="A0A8X6G8P2"/>
<feature type="compositionally biased region" description="Basic residues" evidence="1">
    <location>
        <begin position="7"/>
        <end position="17"/>
    </location>
</feature>
<protein>
    <submittedName>
        <fullName evidence="2">Uncharacterized protein</fullName>
    </submittedName>
</protein>
<proteinExistence type="predicted"/>
<dbReference type="EMBL" id="BMAO01034651">
    <property type="protein sequence ID" value="GFQ98048.1"/>
    <property type="molecule type" value="Genomic_DNA"/>
</dbReference>
<evidence type="ECO:0000313" key="3">
    <source>
        <dbReference type="Proteomes" id="UP000887116"/>
    </source>
</evidence>
<reference evidence="2" key="1">
    <citation type="submission" date="2020-07" db="EMBL/GenBank/DDBJ databases">
        <title>Multicomponent nature underlies the extraordinary mechanical properties of spider dragline silk.</title>
        <authorList>
            <person name="Kono N."/>
            <person name="Nakamura H."/>
            <person name="Mori M."/>
            <person name="Yoshida Y."/>
            <person name="Ohtoshi R."/>
            <person name="Malay A.D."/>
            <person name="Moran D.A.P."/>
            <person name="Tomita M."/>
            <person name="Numata K."/>
            <person name="Arakawa K."/>
        </authorList>
    </citation>
    <scope>NUCLEOTIDE SEQUENCE</scope>
</reference>
<feature type="compositionally biased region" description="Basic and acidic residues" evidence="1">
    <location>
        <begin position="45"/>
        <end position="60"/>
    </location>
</feature>
<dbReference type="Proteomes" id="UP000887116">
    <property type="component" value="Unassembled WGS sequence"/>
</dbReference>
<comment type="caution">
    <text evidence="2">The sequence shown here is derived from an EMBL/GenBank/DDBJ whole genome shotgun (WGS) entry which is preliminary data.</text>
</comment>
<evidence type="ECO:0000256" key="1">
    <source>
        <dbReference type="SAM" id="MobiDB-lite"/>
    </source>
</evidence>
<sequence>MEETSRKDRRGLRKRGNGRKEEANRAAGRKERNGGTPVLRASAPRPRDDLDPRRPSETRRIRTPGGTGCALSEFPVLFPMPPQLFRRGLSEASDFSIFHQREDPCSSHNFFVIGPTNVNFADSERSIRGEKKIHVEFSCISETFFFIQV</sequence>
<name>A0A8X6G8P2_TRICU</name>
<feature type="region of interest" description="Disordered" evidence="1">
    <location>
        <begin position="1"/>
        <end position="67"/>
    </location>
</feature>
<accession>A0A8X6G8P2</accession>
<gene>
    <name evidence="2" type="ORF">TNCT_354331</name>
</gene>
<keyword evidence="3" id="KW-1185">Reference proteome</keyword>
<evidence type="ECO:0000313" key="2">
    <source>
        <dbReference type="EMBL" id="GFQ98048.1"/>
    </source>
</evidence>
<feature type="compositionally biased region" description="Basic and acidic residues" evidence="1">
    <location>
        <begin position="18"/>
        <end position="33"/>
    </location>
</feature>
<organism evidence="2 3">
    <name type="scientific">Trichonephila clavata</name>
    <name type="common">Joro spider</name>
    <name type="synonym">Nephila clavata</name>
    <dbReference type="NCBI Taxonomy" id="2740835"/>
    <lineage>
        <taxon>Eukaryota</taxon>
        <taxon>Metazoa</taxon>
        <taxon>Ecdysozoa</taxon>
        <taxon>Arthropoda</taxon>
        <taxon>Chelicerata</taxon>
        <taxon>Arachnida</taxon>
        <taxon>Araneae</taxon>
        <taxon>Araneomorphae</taxon>
        <taxon>Entelegynae</taxon>
        <taxon>Araneoidea</taxon>
        <taxon>Nephilidae</taxon>
        <taxon>Trichonephila</taxon>
    </lineage>
</organism>